<dbReference type="Gene3D" id="2.130.10.10">
    <property type="entry name" value="YVTN repeat-like/Quinoprotein amine dehydrogenase"/>
    <property type="match status" value="2"/>
</dbReference>
<evidence type="ECO:0000256" key="7">
    <source>
        <dbReference type="ARBA" id="ARBA00022927"/>
    </source>
</evidence>
<keyword evidence="11" id="KW-0675">Receptor</keyword>
<dbReference type="SMART" id="SM00602">
    <property type="entry name" value="VPS10"/>
    <property type="match status" value="2"/>
</dbReference>
<dbReference type="InterPro" id="IPR031778">
    <property type="entry name" value="Sortilin_N"/>
</dbReference>
<evidence type="ECO:0000256" key="12">
    <source>
        <dbReference type="ARBA" id="ARBA00023180"/>
    </source>
</evidence>
<keyword evidence="6" id="KW-0677">Repeat</keyword>
<dbReference type="GO" id="GO:0006623">
    <property type="term" value="P:protein targeting to vacuole"/>
    <property type="evidence" value="ECO:0007669"/>
    <property type="project" value="TreeGrafter"/>
</dbReference>
<evidence type="ECO:0000256" key="8">
    <source>
        <dbReference type="ARBA" id="ARBA00022989"/>
    </source>
</evidence>
<comment type="function">
    <text evidence="13">Functions as a sorting receptor in the Golgi compartment required for the intracellular sorting and delivery of soluble vacuolar proteins, like carboxypeptidase Y (CPY) and proteinase A. Executes multiple rounds of sorting by cycling between the late Golgi and a prevacuolar endosome-like compartment.</text>
</comment>
<dbReference type="SUPFAM" id="SSF110296">
    <property type="entry name" value="Oligoxyloglucan reducing end-specific cellobiohydrolase"/>
    <property type="match status" value="2"/>
</dbReference>
<dbReference type="Pfam" id="PF15902">
    <property type="entry name" value="Sortilin-Vps10"/>
    <property type="match status" value="2"/>
</dbReference>
<evidence type="ECO:0000256" key="1">
    <source>
        <dbReference type="ARBA" id="ARBA00004166"/>
    </source>
</evidence>
<dbReference type="GO" id="GO:0016020">
    <property type="term" value="C:membrane"/>
    <property type="evidence" value="ECO:0007669"/>
    <property type="project" value="InterPro"/>
</dbReference>
<dbReference type="Proteomes" id="UP001187682">
    <property type="component" value="Unassembled WGS sequence"/>
</dbReference>
<dbReference type="GO" id="GO:0006895">
    <property type="term" value="P:Golgi to endosome transport"/>
    <property type="evidence" value="ECO:0007669"/>
    <property type="project" value="TreeGrafter"/>
</dbReference>
<evidence type="ECO:0000256" key="14">
    <source>
        <dbReference type="ARBA" id="ARBA00031250"/>
    </source>
</evidence>
<feature type="domain" description="VPS10" evidence="22">
    <location>
        <begin position="737"/>
        <end position="1371"/>
    </location>
</feature>
<keyword evidence="24" id="KW-1185">Reference proteome</keyword>
<feature type="compositionally biased region" description="Basic and acidic residues" evidence="19">
    <location>
        <begin position="671"/>
        <end position="682"/>
    </location>
</feature>
<feature type="domain" description="VPS10" evidence="22">
    <location>
        <begin position="54"/>
        <end position="684"/>
    </location>
</feature>
<keyword evidence="4" id="KW-0813">Transport</keyword>
<evidence type="ECO:0000256" key="16">
    <source>
        <dbReference type="ARBA" id="ARBA00031902"/>
    </source>
</evidence>
<evidence type="ECO:0000256" key="21">
    <source>
        <dbReference type="SAM" id="SignalP"/>
    </source>
</evidence>
<evidence type="ECO:0000256" key="17">
    <source>
        <dbReference type="ARBA" id="ARBA00032705"/>
    </source>
</evidence>
<evidence type="ECO:0000256" key="4">
    <source>
        <dbReference type="ARBA" id="ARBA00022448"/>
    </source>
</evidence>
<keyword evidence="5 20" id="KW-0812">Transmembrane</keyword>
<keyword evidence="7" id="KW-0653">Protein transport</keyword>
<dbReference type="InterPro" id="IPR050310">
    <property type="entry name" value="VPS10-sortilin"/>
</dbReference>
<feature type="transmembrane region" description="Helical" evidence="20">
    <location>
        <begin position="1106"/>
        <end position="1125"/>
    </location>
</feature>
<evidence type="ECO:0000256" key="10">
    <source>
        <dbReference type="ARBA" id="ARBA00023136"/>
    </source>
</evidence>
<evidence type="ECO:0000256" key="19">
    <source>
        <dbReference type="SAM" id="MobiDB-lite"/>
    </source>
</evidence>
<feature type="signal peptide" evidence="21">
    <location>
        <begin position="1"/>
        <end position="27"/>
    </location>
</feature>
<evidence type="ECO:0000313" key="23">
    <source>
        <dbReference type="EMBL" id="SPN97008.1"/>
    </source>
</evidence>
<evidence type="ECO:0000256" key="11">
    <source>
        <dbReference type="ARBA" id="ARBA00023170"/>
    </source>
</evidence>
<dbReference type="PANTHER" id="PTHR12106">
    <property type="entry name" value="SORTILIN RELATED"/>
    <property type="match status" value="1"/>
</dbReference>
<sequence length="1514" mass="169053">MRFRGRAAASWRHMLVSSLLWAGAVTAKPDTPTMSVKAFDNPPGIIQYFRGSDDVLFHDPVDKVLYSSKDAGASWNKLDQIPDGKVYMLVMHDFDNHRAYALGEQNEHYFTEDNGKTWKKFNSFAETSVFQDEILRFHAGNPDHILFNGMLCKGIFCEEVATYTADGFKTPVTEPLRYDTSGCWWAKSAPEFTTGDKELDENRVLCIVRDSISIFKEDQRLVASDTYFREVKGKDKEFEPAMESSKSILGVTNVASVTKFLLVAAAAPGTDEMALYVTTDTVKWHRAMFPLSHGHTINQGSYTVLESTNYSLQVDVMNTRPSNPMGVMFTSNSDGTYFTENLEHTNRDDRGLVDFEKITGIQGIFLLNKVANGDEIEKDVYEKKEIVSEITFDDGRTFEEVKAGDERIHLHSITEMNNIGRVFSSPAPGLVMGNGNTGKYLKDIEDADLYVSDNAGVTWKKALSGPHKYDVGDQGSVLVAVKETKKEDATEFSYSLDHGENWKQVSLPDDLSIRPIWFTTSQDSSTLQFILLGKAKEKYHMISIDFEGLQERTCKAGDMEEWHARVDSEKKSTCLMGHKQTFTRRKKDADCFVKEEFTKAVAKTEDCECSDQDFECDFNFVRNGEGECVPDGPIVDSDGACKNAKPDDTFKGSSGWRLIPGNTCKRTGGAQKDDPVERKCGDAEGGAPSKGDGSIGHEQFVFKSEYKDFQKFYLEKGDTSMGGQNDETIIVRPVKYSGDNMIPEDKIWRTTDHGKHWDRILEDEDVIAIYQHPSYNEAMFFTTKTNKVIYTVDRGAHFYSFKAPGVPVRDAFPFSFHPDKKDWMIALVDVCDDHDKCNREAHLSRNRGDKWTRIVRHAVKCEFTGSEAYKFRPVKQIVCIGTAEDDEDKGRQLFVSNDFFEEEVKHPTLEVKDSGAVAGVRNFAKMSEFIVVAAEEKDKPGLVAFSSMDGKEFAQAKFPANLKADHSREYTVLDSSTHAINIFVPTEVENGHRLGNILKSNSNGTSYVLSASGVNCDDKFYVDFDKIPGLEGVSVINTVANADKTNEAKKLQTKVTHSDGAEWFYLAPPKKDIDGKSFSCRSDKGDKSCALHLHGYTERIDKRKSYAAATAVGLMFGIGNVGPHLEGIDKADTYMTTDGGITWKQVQKGVWTWQYGDQGSLTVLVKQWRPDNKVETNHVVYSTDEGKTWNKYEFAKEDMPVYDITAQRSGSSRNFILWGGNKDGDIVSVNLDFTGLASQPCEEGDYYGWTPKNAAGEEECLFGHKSRYLRKIADKKCYNDGRVKHDRFVENCACTRSDFECAYNFELDSSGQCNLVPGLSPLTAEEWCSRHPDATEYFEPTGYRRIPLTTCSGGQALDEALSSVACAGHEEEYERKHGVSGVAIFFAVVIPFALAGAAGWYVWRNWHTKFGQIRLGESRGFEFDGDSPWVQYPVMALSAVVAVVAALPLVATSLWRAATSAYRRVGSGGGGGWLNGGAGRRYTTRDSFARSMGDYAVVDDVEGELLGDDSDEEV</sequence>
<evidence type="ECO:0000256" key="2">
    <source>
        <dbReference type="ARBA" id="ARBA00004488"/>
    </source>
</evidence>
<feature type="region of interest" description="Disordered" evidence="19">
    <location>
        <begin position="665"/>
        <end position="695"/>
    </location>
</feature>
<dbReference type="FunFam" id="3.30.60.270:FF:000005">
    <property type="entry name" value="Sortilin"/>
    <property type="match status" value="2"/>
</dbReference>
<accession>A0AAE8MPB9</accession>
<feature type="transmembrane region" description="Helical" evidence="20">
    <location>
        <begin position="1432"/>
        <end position="1455"/>
    </location>
</feature>
<evidence type="ECO:0000256" key="20">
    <source>
        <dbReference type="SAM" id="Phobius"/>
    </source>
</evidence>
<dbReference type="GO" id="GO:0005794">
    <property type="term" value="C:Golgi apparatus"/>
    <property type="evidence" value="ECO:0007669"/>
    <property type="project" value="UniProtKB-SubCell"/>
</dbReference>
<dbReference type="InterPro" id="IPR031777">
    <property type="entry name" value="Sortilin_C"/>
</dbReference>
<dbReference type="PANTHER" id="PTHR12106:SF27">
    <property type="entry name" value="SORTILIN-RELATED RECEPTOR"/>
    <property type="match status" value="1"/>
</dbReference>
<dbReference type="GO" id="GO:0005829">
    <property type="term" value="C:cytosol"/>
    <property type="evidence" value="ECO:0007669"/>
    <property type="project" value="GOC"/>
</dbReference>
<comment type="subcellular location">
    <subcellularLocation>
        <location evidence="1">Golgi apparatus</location>
        <location evidence="1">trans-Golgi network membrane</location>
        <topology evidence="1">Multi-pass membrane protein</topology>
    </subcellularLocation>
    <subcellularLocation>
        <location evidence="2">Prevacuolar compartment membrane</location>
        <topology evidence="2">Multi-pass membrane protein</topology>
    </subcellularLocation>
</comment>
<evidence type="ECO:0000256" key="15">
    <source>
        <dbReference type="ARBA" id="ARBA00031354"/>
    </source>
</evidence>
<feature type="transmembrane region" description="Helical" evidence="20">
    <location>
        <begin position="1382"/>
        <end position="1403"/>
    </location>
</feature>
<feature type="chain" id="PRO_5042101364" description="Vacuolar protein sorting/targeting protein 10" evidence="21">
    <location>
        <begin position="28"/>
        <end position="1514"/>
    </location>
</feature>
<evidence type="ECO:0000256" key="5">
    <source>
        <dbReference type="ARBA" id="ARBA00022692"/>
    </source>
</evidence>
<organism evidence="23 24">
    <name type="scientific">Cephalotrichum gorgonifer</name>
    <dbReference type="NCBI Taxonomy" id="2041049"/>
    <lineage>
        <taxon>Eukaryota</taxon>
        <taxon>Fungi</taxon>
        <taxon>Dikarya</taxon>
        <taxon>Ascomycota</taxon>
        <taxon>Pezizomycotina</taxon>
        <taxon>Sordariomycetes</taxon>
        <taxon>Hypocreomycetidae</taxon>
        <taxon>Microascales</taxon>
        <taxon>Microascaceae</taxon>
        <taxon>Cephalotrichum</taxon>
    </lineage>
</organism>
<evidence type="ECO:0000313" key="24">
    <source>
        <dbReference type="Proteomes" id="UP001187682"/>
    </source>
</evidence>
<dbReference type="Pfam" id="PF15901">
    <property type="entry name" value="Sortilin_C"/>
    <property type="match status" value="2"/>
</dbReference>
<name>A0AAE8MPB9_9PEZI</name>
<evidence type="ECO:0000259" key="22">
    <source>
        <dbReference type="SMART" id="SM00602"/>
    </source>
</evidence>
<dbReference type="EMBL" id="ONZQ02000001">
    <property type="protein sequence ID" value="SPN97008.1"/>
    <property type="molecule type" value="Genomic_DNA"/>
</dbReference>
<keyword evidence="8 20" id="KW-1133">Transmembrane helix</keyword>
<dbReference type="InterPro" id="IPR006581">
    <property type="entry name" value="VPS10"/>
</dbReference>
<keyword evidence="21" id="KW-0732">Signal</keyword>
<keyword evidence="9" id="KW-0333">Golgi apparatus</keyword>
<evidence type="ECO:0000256" key="18">
    <source>
        <dbReference type="ARBA" id="ARBA00032910"/>
    </source>
</evidence>
<dbReference type="Gene3D" id="2.10.70.80">
    <property type="match status" value="2"/>
</dbReference>
<gene>
    <name evidence="23" type="ORF">DNG_00524</name>
</gene>
<evidence type="ECO:0000256" key="6">
    <source>
        <dbReference type="ARBA" id="ARBA00022737"/>
    </source>
</evidence>
<evidence type="ECO:0000256" key="9">
    <source>
        <dbReference type="ARBA" id="ARBA00023034"/>
    </source>
</evidence>
<keyword evidence="12" id="KW-0325">Glycoprotein</keyword>
<keyword evidence="10 20" id="KW-0472">Membrane</keyword>
<evidence type="ECO:0000256" key="13">
    <source>
        <dbReference type="ARBA" id="ARBA00025569"/>
    </source>
</evidence>
<dbReference type="GO" id="GO:0006896">
    <property type="term" value="P:Golgi to vacuole transport"/>
    <property type="evidence" value="ECO:0007669"/>
    <property type="project" value="TreeGrafter"/>
</dbReference>
<dbReference type="Gene3D" id="3.30.60.270">
    <property type="match status" value="2"/>
</dbReference>
<dbReference type="InterPro" id="IPR015943">
    <property type="entry name" value="WD40/YVTN_repeat-like_dom_sf"/>
</dbReference>
<evidence type="ECO:0000256" key="3">
    <source>
        <dbReference type="ARBA" id="ARBA00015369"/>
    </source>
</evidence>
<proteinExistence type="predicted"/>
<protein>
    <recommendedName>
        <fullName evidence="3">Vacuolar protein sorting/targeting protein 10</fullName>
    </recommendedName>
    <alternativeName>
        <fullName evidence="15">Carboxypeptidase Y receptor</fullName>
    </alternativeName>
    <alternativeName>
        <fullName evidence="14 16">Sortilin VPS10</fullName>
    </alternativeName>
    <alternativeName>
        <fullName evidence="17 18">Vacuolar carboxypeptidase Sorting receptor VPS10</fullName>
    </alternativeName>
</protein>
<comment type="caution">
    <text evidence="23">The sequence shown here is derived from an EMBL/GenBank/DDBJ whole genome shotgun (WGS) entry which is preliminary data.</text>
</comment>
<reference evidence="23" key="1">
    <citation type="submission" date="2018-03" db="EMBL/GenBank/DDBJ databases">
        <authorList>
            <person name="Guldener U."/>
        </authorList>
    </citation>
    <scope>NUCLEOTIDE SEQUENCE</scope>
</reference>
<dbReference type="CDD" id="cd15482">
    <property type="entry name" value="Sialidase_non-viral"/>
    <property type="match status" value="3"/>
</dbReference>